<name>A0AAD4SXA6_9MAGN</name>
<comment type="similarity">
    <text evidence="1">Belongs to the PPR family. P subfamily.</text>
</comment>
<dbReference type="Pfam" id="PF12854">
    <property type="entry name" value="PPR_1"/>
    <property type="match status" value="1"/>
</dbReference>
<protein>
    <recommendedName>
        <fullName evidence="6">Pentatricopeptide repeat-containing protein</fullName>
    </recommendedName>
</protein>
<dbReference type="EMBL" id="JAJJMB010008071">
    <property type="protein sequence ID" value="KAI3925993.1"/>
    <property type="molecule type" value="Genomic_DNA"/>
</dbReference>
<dbReference type="PROSITE" id="PS51375">
    <property type="entry name" value="PPR"/>
    <property type="match status" value="5"/>
</dbReference>
<dbReference type="Gene3D" id="1.25.40.10">
    <property type="entry name" value="Tetratricopeptide repeat domain"/>
    <property type="match status" value="3"/>
</dbReference>
<feature type="repeat" description="PPR" evidence="3">
    <location>
        <begin position="197"/>
        <end position="231"/>
    </location>
</feature>
<organism evidence="4 5">
    <name type="scientific">Papaver atlanticum</name>
    <dbReference type="NCBI Taxonomy" id="357466"/>
    <lineage>
        <taxon>Eukaryota</taxon>
        <taxon>Viridiplantae</taxon>
        <taxon>Streptophyta</taxon>
        <taxon>Embryophyta</taxon>
        <taxon>Tracheophyta</taxon>
        <taxon>Spermatophyta</taxon>
        <taxon>Magnoliopsida</taxon>
        <taxon>Ranunculales</taxon>
        <taxon>Papaveraceae</taxon>
        <taxon>Papaveroideae</taxon>
        <taxon>Papaver</taxon>
    </lineage>
</organism>
<evidence type="ECO:0000313" key="5">
    <source>
        <dbReference type="Proteomes" id="UP001202328"/>
    </source>
</evidence>
<evidence type="ECO:0000256" key="3">
    <source>
        <dbReference type="PROSITE-ProRule" id="PRU00708"/>
    </source>
</evidence>
<dbReference type="InterPro" id="IPR011990">
    <property type="entry name" value="TPR-like_helical_dom_sf"/>
</dbReference>
<dbReference type="PANTHER" id="PTHR47939">
    <property type="entry name" value="MEMBRANE-ASSOCIATED SALT-INDUCIBLE PROTEIN-LIKE"/>
    <property type="match status" value="1"/>
</dbReference>
<keyword evidence="2" id="KW-0677">Repeat</keyword>
<evidence type="ECO:0008006" key="6">
    <source>
        <dbReference type="Google" id="ProtNLM"/>
    </source>
</evidence>
<evidence type="ECO:0000256" key="2">
    <source>
        <dbReference type="ARBA" id="ARBA00022737"/>
    </source>
</evidence>
<dbReference type="AlphaFoldDB" id="A0AAD4SXA6"/>
<reference evidence="4" key="1">
    <citation type="submission" date="2022-04" db="EMBL/GenBank/DDBJ databases">
        <title>A functionally conserved STORR gene fusion in Papaver species that diverged 16.8 million years ago.</title>
        <authorList>
            <person name="Catania T."/>
        </authorList>
    </citation>
    <scope>NUCLEOTIDE SEQUENCE</scope>
    <source>
        <strain evidence="4">S-188037</strain>
    </source>
</reference>
<evidence type="ECO:0000256" key="1">
    <source>
        <dbReference type="ARBA" id="ARBA00007626"/>
    </source>
</evidence>
<accession>A0AAD4SXA6</accession>
<keyword evidence="5" id="KW-1185">Reference proteome</keyword>
<dbReference type="PANTHER" id="PTHR47939:SF14">
    <property type="entry name" value="PENTATRICOPEPTIDE REPEAT-CONTAINING PROTEIN MITOCHONDRIAL"/>
    <property type="match status" value="1"/>
</dbReference>
<dbReference type="NCBIfam" id="TIGR00756">
    <property type="entry name" value="PPR"/>
    <property type="match status" value="4"/>
</dbReference>
<dbReference type="InterPro" id="IPR002885">
    <property type="entry name" value="PPR_rpt"/>
</dbReference>
<sequence length="453" mass="51633">MQKMIKLGVALGDWIHRTITYSSVRKQCCFTIFAKSISTSSTDPLQKLNHKDWLAPNEVLKFFNTIRDSDSLINALERVSQRKDYKPNETLFTLVITKLSQSKNFDAINDVVKRIKTEEKSRCKLSDDFFYFVIKIYGNVGGYVEEAVRTLFVMPDYHCWPSTRTFNFVLNLLVSSRRYGIIHEVYLGAAKLGVVVDTCSFNILIKGLCKNDDVKEAFELLDEFPKQDCQPNAVTYSTLMHCLCRNGRIDEAFKLLERMENEGCDPDAITFNVLISGLGKQGRADEGIELLDKMKMNGCKPNSGSYQVVLYSIIDSKKFVDAKRFMDRMMSEGFSPSFLSYKTVIEGLCNENRLGDVDFVLNQMMHQGFVPKMGTWKKIVESIFRGREELSSLNGICLVASVDVLFLSLMNTKKAFRRTRLFSVEHSVPAAWQLLSDVNLYRSQAGFLIGGIW</sequence>
<comment type="caution">
    <text evidence="4">The sequence shown here is derived from an EMBL/GenBank/DDBJ whole genome shotgun (WGS) entry which is preliminary data.</text>
</comment>
<proteinExistence type="inferred from homology"/>
<feature type="repeat" description="PPR" evidence="3">
    <location>
        <begin position="232"/>
        <end position="266"/>
    </location>
</feature>
<gene>
    <name evidence="4" type="ORF">MKW98_028129</name>
</gene>
<dbReference type="Pfam" id="PF13041">
    <property type="entry name" value="PPR_2"/>
    <property type="match status" value="1"/>
</dbReference>
<feature type="repeat" description="PPR" evidence="3">
    <location>
        <begin position="302"/>
        <end position="336"/>
    </location>
</feature>
<dbReference type="InterPro" id="IPR050667">
    <property type="entry name" value="PPR-containing_protein"/>
</dbReference>
<dbReference type="Pfam" id="PF13812">
    <property type="entry name" value="PPR_3"/>
    <property type="match status" value="1"/>
</dbReference>
<evidence type="ECO:0000313" key="4">
    <source>
        <dbReference type="EMBL" id="KAI3925993.1"/>
    </source>
</evidence>
<dbReference type="Proteomes" id="UP001202328">
    <property type="component" value="Unassembled WGS sequence"/>
</dbReference>
<feature type="repeat" description="PPR" evidence="3">
    <location>
        <begin position="337"/>
        <end position="371"/>
    </location>
</feature>
<feature type="repeat" description="PPR" evidence="3">
    <location>
        <begin position="267"/>
        <end position="301"/>
    </location>
</feature>